<gene>
    <name evidence="1" type="ORF">BDV23DRAFT_195612</name>
</gene>
<accession>A0A5N7C132</accession>
<reference evidence="1" key="1">
    <citation type="submission" date="2019-04" db="EMBL/GenBank/DDBJ databases">
        <title>Friends and foes A comparative genomics studyof 23 Aspergillus species from section Flavi.</title>
        <authorList>
            <consortium name="DOE Joint Genome Institute"/>
            <person name="Kjaerbolling I."/>
            <person name="Vesth T."/>
            <person name="Frisvad J.C."/>
            <person name="Nybo J.L."/>
            <person name="Theobald S."/>
            <person name="Kildgaard S."/>
            <person name="Isbrandt T."/>
            <person name="Kuo A."/>
            <person name="Sato A."/>
            <person name="Lyhne E.K."/>
            <person name="Kogle M.E."/>
            <person name="Wiebenga A."/>
            <person name="Kun R.S."/>
            <person name="Lubbers R.J."/>
            <person name="Makela M.R."/>
            <person name="Barry K."/>
            <person name="Chovatia M."/>
            <person name="Clum A."/>
            <person name="Daum C."/>
            <person name="Haridas S."/>
            <person name="He G."/>
            <person name="LaButti K."/>
            <person name="Lipzen A."/>
            <person name="Mondo S."/>
            <person name="Riley R."/>
            <person name="Salamov A."/>
            <person name="Simmons B.A."/>
            <person name="Magnuson J.K."/>
            <person name="Henrissat B."/>
            <person name="Mortensen U.H."/>
            <person name="Larsen T.O."/>
            <person name="Devries R.P."/>
            <person name="Grigoriev I.V."/>
            <person name="Machida M."/>
            <person name="Baker S.E."/>
            <person name="Andersen M.R."/>
        </authorList>
    </citation>
    <scope>NUCLEOTIDE SEQUENCE [LARGE SCALE GENOMIC DNA]</scope>
    <source>
        <strain evidence="1">IBT 14317</strain>
    </source>
</reference>
<sequence length="248" mass="27660">MTPLTTHLKTLNPKTYLSATTSPFLAAAGNGHLPKHTLSLWLSQDRLYAQSYIRFIGLLLAKTHLPHTPSPQKTLQQKIVTTLIDALVNIQRELDFFEEVAGEYGLDLAVKGNGEGERFGPNPITQAYIDMFMSVGSAGVSLLEGLVVLWATEVCYLQAWEGARGLMEGTGGGKEGDLDGGALRERFIPNWTSADFREFVEGIAEVVDALAGEIQDREKGELVGRCERWWRQVKWLEERFWPDVPNQE</sequence>
<dbReference type="AlphaFoldDB" id="A0A5N7C132"/>
<dbReference type="GO" id="GO:0006772">
    <property type="term" value="P:thiamine metabolic process"/>
    <property type="evidence" value="ECO:0007669"/>
    <property type="project" value="UniProtKB-ARBA"/>
</dbReference>
<dbReference type="Pfam" id="PF03070">
    <property type="entry name" value="TENA_THI-4"/>
    <property type="match status" value="1"/>
</dbReference>
<organism evidence="1">
    <name type="scientific">Petromyces alliaceus</name>
    <name type="common">Aspergillus alliaceus</name>
    <dbReference type="NCBI Taxonomy" id="209559"/>
    <lineage>
        <taxon>Eukaryota</taxon>
        <taxon>Fungi</taxon>
        <taxon>Dikarya</taxon>
        <taxon>Ascomycota</taxon>
        <taxon>Pezizomycotina</taxon>
        <taxon>Eurotiomycetes</taxon>
        <taxon>Eurotiomycetidae</taxon>
        <taxon>Eurotiales</taxon>
        <taxon>Aspergillaceae</taxon>
        <taxon>Aspergillus</taxon>
        <taxon>Aspergillus subgen. Circumdati</taxon>
    </lineage>
</organism>
<name>A0A5N7C132_PETAA</name>
<dbReference type="Proteomes" id="UP000326877">
    <property type="component" value="Unassembled WGS sequence"/>
</dbReference>
<dbReference type="InterPro" id="IPR016084">
    <property type="entry name" value="Haem_Oase-like_multi-hlx"/>
</dbReference>
<dbReference type="PANTHER" id="PTHR41813:SF2">
    <property type="entry name" value="REGULATOR PAB1642, PUTATIVE (AFU_ORTHOLOGUE AFUA_3G11955)-RELATED"/>
    <property type="match status" value="1"/>
</dbReference>
<dbReference type="InterPro" id="IPR053261">
    <property type="entry name" value="Polyketide-peptide_reg"/>
</dbReference>
<protein>
    <submittedName>
        <fullName evidence="1">Uncharacterized protein</fullName>
    </submittedName>
</protein>
<dbReference type="OrthoDB" id="37730at2759"/>
<dbReference type="EMBL" id="ML735288">
    <property type="protein sequence ID" value="KAE8387791.1"/>
    <property type="molecule type" value="Genomic_DNA"/>
</dbReference>
<proteinExistence type="predicted"/>
<dbReference type="PANTHER" id="PTHR41813">
    <property type="entry name" value="REGULATOR PAB1642, PUTATIVE (AFU_ORTHOLOGUE AFUA_3G11955)-RELATED"/>
    <property type="match status" value="1"/>
</dbReference>
<accession>A0A5N6FV15</accession>
<dbReference type="SUPFAM" id="SSF48613">
    <property type="entry name" value="Heme oxygenase-like"/>
    <property type="match status" value="1"/>
</dbReference>
<dbReference type="InterPro" id="IPR004305">
    <property type="entry name" value="Thiaminase-2/PQQC"/>
</dbReference>
<evidence type="ECO:0000313" key="1">
    <source>
        <dbReference type="EMBL" id="KAE8387791.1"/>
    </source>
</evidence>
<dbReference type="Gene3D" id="1.20.910.10">
    <property type="entry name" value="Heme oxygenase-like"/>
    <property type="match status" value="1"/>
</dbReference>
<dbReference type="CDD" id="cd19357">
    <property type="entry name" value="TenA_E_At3g16990-like"/>
    <property type="match status" value="1"/>
</dbReference>
<dbReference type="OMA" id="IPNWTSE"/>